<dbReference type="Proteomes" id="UP000253940">
    <property type="component" value="Chromosome"/>
</dbReference>
<dbReference type="PROSITE" id="PS51123">
    <property type="entry name" value="OMPA_2"/>
    <property type="match status" value="1"/>
</dbReference>
<dbReference type="EMBL" id="CP031222">
    <property type="protein sequence ID" value="AXI04081.1"/>
    <property type="molecule type" value="Genomic_DNA"/>
</dbReference>
<organism evidence="3 4">
    <name type="scientific">Aquirhabdus parva</name>
    <dbReference type="NCBI Taxonomy" id="2283318"/>
    <lineage>
        <taxon>Bacteria</taxon>
        <taxon>Pseudomonadati</taxon>
        <taxon>Pseudomonadota</taxon>
        <taxon>Gammaproteobacteria</taxon>
        <taxon>Moraxellales</taxon>
        <taxon>Moraxellaceae</taxon>
        <taxon>Aquirhabdus</taxon>
    </lineage>
</organism>
<evidence type="ECO:0000313" key="4">
    <source>
        <dbReference type="Proteomes" id="UP000253940"/>
    </source>
</evidence>
<dbReference type="RefSeq" id="WP_114900189.1">
    <property type="nucleotide sequence ID" value="NZ_CP031222.1"/>
</dbReference>
<dbReference type="SUPFAM" id="SSF103088">
    <property type="entry name" value="OmpA-like"/>
    <property type="match status" value="1"/>
</dbReference>
<dbReference type="InterPro" id="IPR006665">
    <property type="entry name" value="OmpA-like"/>
</dbReference>
<name>A0A345P9X2_9GAMM</name>
<dbReference type="OrthoDB" id="9782229at2"/>
<dbReference type="AlphaFoldDB" id="A0A345P9X2"/>
<keyword evidence="1" id="KW-0472">Membrane</keyword>
<proteinExistence type="predicted"/>
<sequence>MLNYHNCCEPARPAWCNWVRWIVAAILLLLLLRGCWMQKHEVVPTVAPTTAAETAHGVSFTSELKDGHLILTGAVKDQATKDAIIQAATAQYGADHVTDQLTIDAAASNPSMDLGKLFAWQKSAGITGIAIHDKTVLLTGTVTDDIAKVAQGQVAQDLFGAAYRIDNQLQIAVVSNMAKDSACEETLKSSIEFASGQSVLAAKGKEILDQVSTCLKEGRFEVAGHTDNQGNAPSNQTLSEARAASVVAYLTRKGIAADRMVAKGYGQSQPIASNDTAEGRQQNRRITFVALP</sequence>
<dbReference type="Pfam" id="PF04972">
    <property type="entry name" value="BON"/>
    <property type="match status" value="1"/>
</dbReference>
<evidence type="ECO:0000313" key="3">
    <source>
        <dbReference type="EMBL" id="AXI04081.1"/>
    </source>
</evidence>
<accession>A0A345P9X2</accession>
<reference evidence="3 4" key="1">
    <citation type="submission" date="2018-07" db="EMBL/GenBank/DDBJ databases">
        <title>Genome sequencing of Moraxellaceae gen. HYN0046.</title>
        <authorList>
            <person name="Kim M."/>
            <person name="Yi H."/>
        </authorList>
    </citation>
    <scope>NUCLEOTIDE SEQUENCE [LARGE SCALE GENOMIC DNA]</scope>
    <source>
        <strain evidence="3 4">HYN0046</strain>
    </source>
</reference>
<dbReference type="Pfam" id="PF00691">
    <property type="entry name" value="OmpA"/>
    <property type="match status" value="1"/>
</dbReference>
<dbReference type="KEGG" id="mbah:HYN46_15280"/>
<keyword evidence="4" id="KW-1185">Reference proteome</keyword>
<dbReference type="PRINTS" id="PR01023">
    <property type="entry name" value="NAFLGMOTY"/>
</dbReference>
<dbReference type="InterPro" id="IPR007055">
    <property type="entry name" value="BON_dom"/>
</dbReference>
<dbReference type="PANTHER" id="PTHR30329:SF21">
    <property type="entry name" value="LIPOPROTEIN YIAD-RELATED"/>
    <property type="match status" value="1"/>
</dbReference>
<evidence type="ECO:0000259" key="2">
    <source>
        <dbReference type="PROSITE" id="PS51123"/>
    </source>
</evidence>
<dbReference type="InterPro" id="IPR050330">
    <property type="entry name" value="Bact_OuterMem_StrucFunc"/>
</dbReference>
<dbReference type="Gene3D" id="3.40.1520.20">
    <property type="match status" value="1"/>
</dbReference>
<gene>
    <name evidence="3" type="ORF">HYN46_15280</name>
</gene>
<dbReference type="CDD" id="cd07185">
    <property type="entry name" value="OmpA_C-like"/>
    <property type="match status" value="1"/>
</dbReference>
<evidence type="ECO:0000256" key="1">
    <source>
        <dbReference type="PROSITE-ProRule" id="PRU00473"/>
    </source>
</evidence>
<dbReference type="InterPro" id="IPR036737">
    <property type="entry name" value="OmpA-like_sf"/>
</dbReference>
<dbReference type="GO" id="GO:0016020">
    <property type="term" value="C:membrane"/>
    <property type="evidence" value="ECO:0007669"/>
    <property type="project" value="UniProtKB-UniRule"/>
</dbReference>
<protein>
    <submittedName>
        <fullName evidence="3">BON domain-containing protein</fullName>
    </submittedName>
</protein>
<feature type="domain" description="OmpA-like" evidence="2">
    <location>
        <begin position="180"/>
        <end position="292"/>
    </location>
</feature>
<dbReference type="Gene3D" id="3.30.1330.60">
    <property type="entry name" value="OmpA-like domain"/>
    <property type="match status" value="1"/>
</dbReference>
<dbReference type="PANTHER" id="PTHR30329">
    <property type="entry name" value="STATOR ELEMENT OF FLAGELLAR MOTOR COMPLEX"/>
    <property type="match status" value="1"/>
</dbReference>